<feature type="region of interest" description="Disordered" evidence="3">
    <location>
        <begin position="388"/>
        <end position="419"/>
    </location>
</feature>
<dbReference type="Gene3D" id="2.40.30.170">
    <property type="match status" value="1"/>
</dbReference>
<dbReference type="Gene3D" id="2.40.50.100">
    <property type="match status" value="1"/>
</dbReference>
<gene>
    <name evidence="6" type="ORF">GCM10022277_20990</name>
</gene>
<name>A0ABP7MMB6_9GAMM</name>
<dbReference type="InterPro" id="IPR006143">
    <property type="entry name" value="RND_pump_MFP"/>
</dbReference>
<dbReference type="Gene3D" id="1.10.287.470">
    <property type="entry name" value="Helix hairpin bin"/>
    <property type="match status" value="1"/>
</dbReference>
<keyword evidence="4" id="KW-0472">Membrane</keyword>
<proteinExistence type="inferred from homology"/>
<evidence type="ECO:0000256" key="1">
    <source>
        <dbReference type="ARBA" id="ARBA00009477"/>
    </source>
</evidence>
<dbReference type="EMBL" id="BAABBN010000007">
    <property type="protein sequence ID" value="GAA3924911.1"/>
    <property type="molecule type" value="Genomic_DNA"/>
</dbReference>
<dbReference type="PANTHER" id="PTHR30469">
    <property type="entry name" value="MULTIDRUG RESISTANCE PROTEIN MDTA"/>
    <property type="match status" value="1"/>
</dbReference>
<dbReference type="SUPFAM" id="SSF111369">
    <property type="entry name" value="HlyD-like secretion proteins"/>
    <property type="match status" value="1"/>
</dbReference>
<dbReference type="InterPro" id="IPR058625">
    <property type="entry name" value="MdtA-like_BSH"/>
</dbReference>
<dbReference type="Pfam" id="PF25917">
    <property type="entry name" value="BSH_RND"/>
    <property type="match status" value="1"/>
</dbReference>
<evidence type="ECO:0000259" key="5">
    <source>
        <dbReference type="Pfam" id="PF25917"/>
    </source>
</evidence>
<dbReference type="NCBIfam" id="TIGR01730">
    <property type="entry name" value="RND_mfp"/>
    <property type="match status" value="1"/>
</dbReference>
<dbReference type="Proteomes" id="UP001501565">
    <property type="component" value="Unassembled WGS sequence"/>
</dbReference>
<evidence type="ECO:0000313" key="6">
    <source>
        <dbReference type="EMBL" id="GAA3924911.1"/>
    </source>
</evidence>
<accession>A0ABP7MMB6</accession>
<evidence type="ECO:0000256" key="3">
    <source>
        <dbReference type="SAM" id="MobiDB-lite"/>
    </source>
</evidence>
<feature type="coiled-coil region" evidence="2">
    <location>
        <begin position="166"/>
        <end position="193"/>
    </location>
</feature>
<evidence type="ECO:0000313" key="7">
    <source>
        <dbReference type="Proteomes" id="UP001501565"/>
    </source>
</evidence>
<organism evidence="6 7">
    <name type="scientific">Litoribacillus peritrichatus</name>
    <dbReference type="NCBI Taxonomy" id="718191"/>
    <lineage>
        <taxon>Bacteria</taxon>
        <taxon>Pseudomonadati</taxon>
        <taxon>Pseudomonadota</taxon>
        <taxon>Gammaproteobacteria</taxon>
        <taxon>Oceanospirillales</taxon>
        <taxon>Oceanospirillaceae</taxon>
        <taxon>Litoribacillus</taxon>
    </lineage>
</organism>
<keyword evidence="2" id="KW-0175">Coiled coil</keyword>
<evidence type="ECO:0000256" key="4">
    <source>
        <dbReference type="SAM" id="Phobius"/>
    </source>
</evidence>
<dbReference type="Gene3D" id="2.40.420.20">
    <property type="match status" value="1"/>
</dbReference>
<dbReference type="PANTHER" id="PTHR30469:SF12">
    <property type="entry name" value="MULTIDRUG RESISTANCE PROTEIN MDTA"/>
    <property type="match status" value="1"/>
</dbReference>
<keyword evidence="4" id="KW-0812">Transmembrane</keyword>
<comment type="caution">
    <text evidence="6">The sequence shown here is derived from an EMBL/GenBank/DDBJ whole genome shotgun (WGS) entry which is preliminary data.</text>
</comment>
<reference evidence="7" key="1">
    <citation type="journal article" date="2019" name="Int. J. Syst. Evol. Microbiol.">
        <title>The Global Catalogue of Microorganisms (GCM) 10K type strain sequencing project: providing services to taxonomists for standard genome sequencing and annotation.</title>
        <authorList>
            <consortium name="The Broad Institute Genomics Platform"/>
            <consortium name="The Broad Institute Genome Sequencing Center for Infectious Disease"/>
            <person name="Wu L."/>
            <person name="Ma J."/>
        </authorList>
    </citation>
    <scope>NUCLEOTIDE SEQUENCE [LARGE SCALE GENOMIC DNA]</scope>
    <source>
        <strain evidence="7">JCM 17551</strain>
    </source>
</reference>
<dbReference type="RefSeq" id="WP_344798317.1">
    <property type="nucleotide sequence ID" value="NZ_BAABBN010000007.1"/>
</dbReference>
<comment type="similarity">
    <text evidence="1">Belongs to the membrane fusion protein (MFP) (TC 8.A.1) family.</text>
</comment>
<feature type="transmembrane region" description="Helical" evidence="4">
    <location>
        <begin position="12"/>
        <end position="28"/>
    </location>
</feature>
<feature type="domain" description="Multidrug resistance protein MdtA-like barrel-sandwich hybrid" evidence="5">
    <location>
        <begin position="75"/>
        <end position="216"/>
    </location>
</feature>
<keyword evidence="7" id="KW-1185">Reference proteome</keyword>
<evidence type="ECO:0000256" key="2">
    <source>
        <dbReference type="SAM" id="Coils"/>
    </source>
</evidence>
<sequence length="419" mass="45976">MVSKSTNLQKIILPVLVLSLTAMIIYGLKNFKPEVKRRAQLPEPALQVETVVTELRDYQTLFPSRGLIRPKIESTLAAEVSGTVVAVSEHFRKGARFKEGDWLLTIDPRDYQAEVKLAQANLNQAKLAQEEEQAKSNQALRDWKRLAGTLQNASEPPDLVLRKPQLAAAEAELESAQAQLDKAKLNLERTQIRAPFDGFVLEQSADLGHYLSPGNSVAELAGNVLEVSLPISASWRSMLDWAALQDQSSGARNVALSSEHGQPGTVWSARIVRYSGTVDDQSRQIQLIAEVLPDVGSISQWPLLPGDYVTASIQGKVLSDVIILPRQALIDGSYVWKVVEQRLDKQAVDVVWRDQQVVVVRDGVISGDEINITPLGNVITGTKVEVIPSDQDRDGEDGSVDQNEAVTEVRTSDAQKVAL</sequence>
<protein>
    <submittedName>
        <fullName evidence="6">Efflux RND transporter periplasmic adaptor subunit</fullName>
    </submittedName>
</protein>
<keyword evidence="4" id="KW-1133">Transmembrane helix</keyword>